<dbReference type="SUPFAM" id="SSF47598">
    <property type="entry name" value="Ribbon-helix-helix"/>
    <property type="match status" value="1"/>
</dbReference>
<dbReference type="Gene3D" id="1.10.1220.10">
    <property type="entry name" value="Met repressor-like"/>
    <property type="match status" value="1"/>
</dbReference>
<protein>
    <recommendedName>
        <fullName evidence="3">Ribbon-helix-helix protein, copG family</fullName>
    </recommendedName>
</protein>
<evidence type="ECO:0008006" key="3">
    <source>
        <dbReference type="Google" id="ProtNLM"/>
    </source>
</evidence>
<comment type="caution">
    <text evidence="1">The sequence shown here is derived from an EMBL/GenBank/DDBJ whole genome shotgun (WGS) entry which is preliminary data.</text>
</comment>
<dbReference type="EMBL" id="BJXU01000097">
    <property type="protein sequence ID" value="GEN24597.1"/>
    <property type="molecule type" value="Genomic_DNA"/>
</dbReference>
<name>A0ABQ0WG42_9GAMM</name>
<accession>A0ABQ0WG42</accession>
<reference evidence="1 2" key="1">
    <citation type="submission" date="2019-07" db="EMBL/GenBank/DDBJ databases">
        <title>Whole genome shotgun sequence of Halomonas cupida NBRC 102219.</title>
        <authorList>
            <person name="Hosoyama A."/>
            <person name="Uohara A."/>
            <person name="Ohji S."/>
            <person name="Ichikawa N."/>
        </authorList>
    </citation>
    <scope>NUCLEOTIDE SEQUENCE [LARGE SCALE GENOMIC DNA]</scope>
    <source>
        <strain evidence="1 2">NBRC 102219</strain>
    </source>
</reference>
<dbReference type="InterPro" id="IPR010985">
    <property type="entry name" value="Ribbon_hlx_hlx"/>
</dbReference>
<sequence length="70" mass="7747">MPHLIRLSRELEERLTRLAQHTGMSKSQLIEHLVAEGASVLDAELHHEGAGPRQAERSLDQLLRESGLGA</sequence>
<dbReference type="InterPro" id="IPR013321">
    <property type="entry name" value="Arc_rbn_hlx_hlx"/>
</dbReference>
<organism evidence="1 2">
    <name type="scientific">Halomonas cupida</name>
    <dbReference type="NCBI Taxonomy" id="44933"/>
    <lineage>
        <taxon>Bacteria</taxon>
        <taxon>Pseudomonadati</taxon>
        <taxon>Pseudomonadota</taxon>
        <taxon>Gammaproteobacteria</taxon>
        <taxon>Oceanospirillales</taxon>
        <taxon>Halomonadaceae</taxon>
        <taxon>Halomonas</taxon>
    </lineage>
</organism>
<dbReference type="RefSeq" id="WP_146950978.1">
    <property type="nucleotide sequence ID" value="NZ_BJXU01000097.1"/>
</dbReference>
<dbReference type="Proteomes" id="UP000321726">
    <property type="component" value="Unassembled WGS sequence"/>
</dbReference>
<proteinExistence type="predicted"/>
<evidence type="ECO:0000313" key="2">
    <source>
        <dbReference type="Proteomes" id="UP000321726"/>
    </source>
</evidence>
<keyword evidence="2" id="KW-1185">Reference proteome</keyword>
<gene>
    <name evidence="1" type="ORF">HCU01_25460</name>
</gene>
<evidence type="ECO:0000313" key="1">
    <source>
        <dbReference type="EMBL" id="GEN24597.1"/>
    </source>
</evidence>